<keyword evidence="2" id="KW-0472">Membrane</keyword>
<keyword evidence="2" id="KW-0812">Transmembrane</keyword>
<dbReference type="Proteomes" id="UP001261624">
    <property type="component" value="Unassembled WGS sequence"/>
</dbReference>
<dbReference type="EMBL" id="JAVRHM010000021">
    <property type="protein sequence ID" value="MDT0691225.1"/>
    <property type="molecule type" value="Genomic_DNA"/>
</dbReference>
<protein>
    <submittedName>
        <fullName evidence="3">Uncharacterized protein</fullName>
    </submittedName>
</protein>
<comment type="caution">
    <text evidence="3">The sequence shown here is derived from an EMBL/GenBank/DDBJ whole genome shotgun (WGS) entry which is preliminary data.</text>
</comment>
<reference evidence="3 4" key="1">
    <citation type="submission" date="2023-09" db="EMBL/GenBank/DDBJ databases">
        <authorList>
            <person name="Rey-Velasco X."/>
        </authorList>
    </citation>
    <scope>NUCLEOTIDE SEQUENCE [LARGE SCALE GENOMIC DNA]</scope>
    <source>
        <strain evidence="3 4">F188</strain>
    </source>
</reference>
<keyword evidence="2" id="KW-1133">Transmembrane helix</keyword>
<gene>
    <name evidence="3" type="ORF">RM549_15625</name>
</gene>
<accession>A0ABU3E5M2</accession>
<name>A0ABU3E5M2_9FLAO</name>
<evidence type="ECO:0000313" key="3">
    <source>
        <dbReference type="EMBL" id="MDT0691225.1"/>
    </source>
</evidence>
<keyword evidence="4" id="KW-1185">Reference proteome</keyword>
<proteinExistence type="predicted"/>
<dbReference type="RefSeq" id="WP_311686518.1">
    <property type="nucleotide sequence ID" value="NZ_JAVRHM010000021.1"/>
</dbReference>
<evidence type="ECO:0000313" key="4">
    <source>
        <dbReference type="Proteomes" id="UP001261624"/>
    </source>
</evidence>
<feature type="region of interest" description="Disordered" evidence="1">
    <location>
        <begin position="35"/>
        <end position="58"/>
    </location>
</feature>
<evidence type="ECO:0000256" key="1">
    <source>
        <dbReference type="SAM" id="MobiDB-lite"/>
    </source>
</evidence>
<organism evidence="3 4">
    <name type="scientific">Autumnicola patrickiae</name>
    <dbReference type="NCBI Taxonomy" id="3075591"/>
    <lineage>
        <taxon>Bacteria</taxon>
        <taxon>Pseudomonadati</taxon>
        <taxon>Bacteroidota</taxon>
        <taxon>Flavobacteriia</taxon>
        <taxon>Flavobacteriales</taxon>
        <taxon>Flavobacteriaceae</taxon>
        <taxon>Autumnicola</taxon>
    </lineage>
</organism>
<evidence type="ECO:0000256" key="2">
    <source>
        <dbReference type="SAM" id="Phobius"/>
    </source>
</evidence>
<sequence>MNWTTFLTILGVVVIAYNATIGFLYFKPELLGIIKGDKNPTTPNTKKRSLQEKNAEKRSFVGISSEEQHANNSYTEIKEEHFEHKNSVEQKVSYHKLTGQPTPSNSHTAEEISDNLDHLRDNISSSNPTEKLNNNFFEHLTQNTGELSITVRGEDGQVFTKEISPITNTVEL</sequence>
<feature type="compositionally biased region" description="Basic and acidic residues" evidence="1">
    <location>
        <begin position="49"/>
        <end position="58"/>
    </location>
</feature>
<feature type="transmembrane region" description="Helical" evidence="2">
    <location>
        <begin position="6"/>
        <end position="26"/>
    </location>
</feature>